<keyword evidence="2" id="KW-1133">Transmembrane helix</keyword>
<dbReference type="Pfam" id="PF12685">
    <property type="entry name" value="SpoIIIAH"/>
    <property type="match status" value="1"/>
</dbReference>
<dbReference type="OrthoDB" id="2939102at2"/>
<feature type="compositionally biased region" description="Basic and acidic residues" evidence="1">
    <location>
        <begin position="34"/>
        <end position="47"/>
    </location>
</feature>
<accession>A0A072NVY5</accession>
<dbReference type="InterPro" id="IPR024232">
    <property type="entry name" value="SpoIIIAH"/>
</dbReference>
<dbReference type="AlphaFoldDB" id="A0A072NVY5"/>
<keyword evidence="2" id="KW-0812">Transmembrane</keyword>
<evidence type="ECO:0000256" key="2">
    <source>
        <dbReference type="SAM" id="Phobius"/>
    </source>
</evidence>
<dbReference type="Proteomes" id="UP000027936">
    <property type="component" value="Unassembled WGS sequence"/>
</dbReference>
<dbReference type="RefSeq" id="WP_035196990.1">
    <property type="nucleotide sequence ID" value="NZ_JJRY01000015.1"/>
</dbReference>
<evidence type="ECO:0000313" key="3">
    <source>
        <dbReference type="EMBL" id="KEF37410.1"/>
    </source>
</evidence>
<protein>
    <submittedName>
        <fullName evidence="3">SpoIIIAH-like protein</fullName>
    </submittedName>
</protein>
<gene>
    <name evidence="3" type="ORF">M670_03448</name>
</gene>
<sequence length="190" mass="20883">MLLKKQTVWLLTMVSLVVVLSVFYITSPLQPSDEHALMTSEEEKAKGQDAATEEGVEVSIEEIGNGTVASSLSSDDLFTALRMEIDDQRAQAKEELQAIVASSDVTAEKRSEALDKMENLQTFQAKEAILETMILANENYADALVKAEENQVKVIVKAKELNSSSANEIMRLVRDELGPTKVAVEVQPIK</sequence>
<dbReference type="InterPro" id="IPR038503">
    <property type="entry name" value="SpoIIIAH_sf"/>
</dbReference>
<feature type="region of interest" description="Disordered" evidence="1">
    <location>
        <begin position="34"/>
        <end position="53"/>
    </location>
</feature>
<dbReference type="EMBL" id="JJRY01000015">
    <property type="protein sequence ID" value="KEF37410.1"/>
    <property type="molecule type" value="Genomic_DNA"/>
</dbReference>
<feature type="transmembrane region" description="Helical" evidence="2">
    <location>
        <begin position="7"/>
        <end position="25"/>
    </location>
</feature>
<name>A0A072NVY5_SCHAZ</name>
<reference evidence="3 4" key="1">
    <citation type="submission" date="2014-04" db="EMBL/GenBank/DDBJ databases">
        <title>Draft genome sequence of Bacillus azotoformans MEV2011, a (co-) denitrifying strain unable to grow in the presence of oxygen.</title>
        <authorList>
            <person name="Nielsen M."/>
            <person name="Schreiber L."/>
            <person name="Finster K."/>
            <person name="Schramm A."/>
        </authorList>
    </citation>
    <scope>NUCLEOTIDE SEQUENCE [LARGE SCALE GENOMIC DNA]</scope>
    <source>
        <strain evidence="3 4">MEV2011</strain>
    </source>
</reference>
<evidence type="ECO:0000256" key="1">
    <source>
        <dbReference type="SAM" id="MobiDB-lite"/>
    </source>
</evidence>
<comment type="caution">
    <text evidence="3">The sequence shown here is derived from an EMBL/GenBank/DDBJ whole genome shotgun (WGS) entry which is preliminary data.</text>
</comment>
<proteinExistence type="predicted"/>
<organism evidence="3 4">
    <name type="scientific">Schinkia azotoformans MEV2011</name>
    <dbReference type="NCBI Taxonomy" id="1348973"/>
    <lineage>
        <taxon>Bacteria</taxon>
        <taxon>Bacillati</taxon>
        <taxon>Bacillota</taxon>
        <taxon>Bacilli</taxon>
        <taxon>Bacillales</taxon>
        <taxon>Bacillaceae</taxon>
        <taxon>Calidifontibacillus/Schinkia group</taxon>
        <taxon>Schinkia</taxon>
    </lineage>
</organism>
<keyword evidence="2" id="KW-0472">Membrane</keyword>
<dbReference type="Gene3D" id="1.10.287.4300">
    <property type="entry name" value="Stage III sporulation protein AH-like"/>
    <property type="match status" value="1"/>
</dbReference>
<evidence type="ECO:0000313" key="4">
    <source>
        <dbReference type="Proteomes" id="UP000027936"/>
    </source>
</evidence>
<dbReference type="PATRIC" id="fig|1348973.3.peg.3324"/>